<keyword evidence="3" id="KW-1185">Reference proteome</keyword>
<evidence type="ECO:0000256" key="1">
    <source>
        <dbReference type="SAM" id="MobiDB-lite"/>
    </source>
</evidence>
<gene>
    <name evidence="2" type="ORF">MKW94_028183</name>
</gene>
<evidence type="ECO:0000313" key="2">
    <source>
        <dbReference type="EMBL" id="MCL7034603.1"/>
    </source>
</evidence>
<feature type="region of interest" description="Disordered" evidence="1">
    <location>
        <begin position="1"/>
        <end position="101"/>
    </location>
</feature>
<feature type="region of interest" description="Disordered" evidence="1">
    <location>
        <begin position="190"/>
        <end position="218"/>
    </location>
</feature>
<evidence type="ECO:0008006" key="4">
    <source>
        <dbReference type="Google" id="ProtNLM"/>
    </source>
</evidence>
<reference evidence="2" key="1">
    <citation type="submission" date="2022-03" db="EMBL/GenBank/DDBJ databases">
        <title>A functionally conserved STORR gene fusion in Papaver species that diverged 16.8 million years ago.</title>
        <authorList>
            <person name="Catania T."/>
        </authorList>
    </citation>
    <scope>NUCLEOTIDE SEQUENCE</scope>
    <source>
        <strain evidence="2">S-191538</strain>
    </source>
</reference>
<dbReference type="AlphaFoldDB" id="A0AA41SIK9"/>
<dbReference type="PANTHER" id="PTHR33132">
    <property type="entry name" value="OSJNBB0118P14.9 PROTEIN"/>
    <property type="match status" value="1"/>
</dbReference>
<protein>
    <recommendedName>
        <fullName evidence="4">Serine-rich protein-like protein</fullName>
    </recommendedName>
</protein>
<dbReference type="PANTHER" id="PTHR33132:SF135">
    <property type="entry name" value="OS02G0799700 PROTEIN"/>
    <property type="match status" value="1"/>
</dbReference>
<proteinExistence type="predicted"/>
<sequence>MASSRSRSNGGVKNGFESSISSSGRCYGSSFSNSSSGSSFGSSFSSGFASSSSSFTSRSSSFFQRSTSPTRVNLYGSVQGSPSVRFSMADRPISPSRSITASTRDQVVKTNSNRLNAPSSTRRTCMCSPTTHPGSFRCSLHKNNHNHSSSVSFPSNRLNARRSAMTNSLVRIGTVEGDLVKRALAALIRPSSHQQRRRASFQPRQSRLSIMSRAEDDI</sequence>
<evidence type="ECO:0000313" key="3">
    <source>
        <dbReference type="Proteomes" id="UP001177140"/>
    </source>
</evidence>
<accession>A0AA41SIK9</accession>
<dbReference type="EMBL" id="JAJJMA010147468">
    <property type="protein sequence ID" value="MCL7034603.1"/>
    <property type="molecule type" value="Genomic_DNA"/>
</dbReference>
<dbReference type="Proteomes" id="UP001177140">
    <property type="component" value="Unassembled WGS sequence"/>
</dbReference>
<organism evidence="2 3">
    <name type="scientific">Papaver nudicaule</name>
    <name type="common">Iceland poppy</name>
    <dbReference type="NCBI Taxonomy" id="74823"/>
    <lineage>
        <taxon>Eukaryota</taxon>
        <taxon>Viridiplantae</taxon>
        <taxon>Streptophyta</taxon>
        <taxon>Embryophyta</taxon>
        <taxon>Tracheophyta</taxon>
        <taxon>Spermatophyta</taxon>
        <taxon>Magnoliopsida</taxon>
        <taxon>Ranunculales</taxon>
        <taxon>Papaveraceae</taxon>
        <taxon>Papaveroideae</taxon>
        <taxon>Papaver</taxon>
    </lineage>
</organism>
<feature type="compositionally biased region" description="Polar residues" evidence="1">
    <location>
        <begin position="1"/>
        <end position="11"/>
    </location>
</feature>
<feature type="compositionally biased region" description="Low complexity" evidence="1">
    <location>
        <begin position="18"/>
        <end position="68"/>
    </location>
</feature>
<comment type="caution">
    <text evidence="2">The sequence shown here is derived from an EMBL/GenBank/DDBJ whole genome shotgun (WGS) entry which is preliminary data.</text>
</comment>
<name>A0AA41SIK9_PAPNU</name>